<name>A0A6S6T1V6_9BACT</name>
<feature type="non-terminal residue" evidence="1">
    <location>
        <position position="73"/>
    </location>
</feature>
<dbReference type="EMBL" id="CACVAW010000061">
    <property type="protein sequence ID" value="CAA6814761.1"/>
    <property type="molecule type" value="Genomic_DNA"/>
</dbReference>
<protein>
    <submittedName>
        <fullName evidence="1">Uncharacterized protein</fullName>
    </submittedName>
</protein>
<gene>
    <name evidence="1" type="ORF">HELGO_WM8310</name>
</gene>
<sequence>MKQRDEYNIESKTHNPRAINLVCDATFYGKKKDKLGTLVFKDVESKEILIWKHIESETVEDYRYLKEELYNLG</sequence>
<dbReference type="AlphaFoldDB" id="A0A6S6T1V6"/>
<proteinExistence type="predicted"/>
<reference evidence="1" key="1">
    <citation type="submission" date="2020-01" db="EMBL/GenBank/DDBJ databases">
        <authorList>
            <person name="Meier V. D."/>
            <person name="Meier V D."/>
        </authorList>
    </citation>
    <scope>NUCLEOTIDE SEQUENCE</scope>
    <source>
        <strain evidence="1">HLG_WM_MAG_12</strain>
    </source>
</reference>
<evidence type="ECO:0000313" key="1">
    <source>
        <dbReference type="EMBL" id="CAA6814761.1"/>
    </source>
</evidence>
<accession>A0A6S6T1V6</accession>
<organism evidence="1">
    <name type="scientific">uncultured Campylobacterales bacterium</name>
    <dbReference type="NCBI Taxonomy" id="352960"/>
    <lineage>
        <taxon>Bacteria</taxon>
        <taxon>Pseudomonadati</taxon>
        <taxon>Campylobacterota</taxon>
        <taxon>Epsilonproteobacteria</taxon>
        <taxon>Campylobacterales</taxon>
        <taxon>environmental samples</taxon>
    </lineage>
</organism>